<name>A0ABX9Y458_MICCH</name>
<dbReference type="InterPro" id="IPR021067">
    <property type="entry name" value="Glycosyltransferase"/>
</dbReference>
<accession>A0ABX9Y458</accession>
<dbReference type="Gene3D" id="3.90.550.10">
    <property type="entry name" value="Spore Coat Polysaccharide Biosynthesis Protein SpsA, Chain A"/>
    <property type="match status" value="1"/>
</dbReference>
<proteinExistence type="predicted"/>
<comment type="caution">
    <text evidence="1">The sequence shown here is derived from an EMBL/GenBank/DDBJ whole genome shotgun (WGS) entry which is preliminary data.</text>
</comment>
<organism evidence="1 2">
    <name type="scientific">Micromonospora chalcea</name>
    <dbReference type="NCBI Taxonomy" id="1874"/>
    <lineage>
        <taxon>Bacteria</taxon>
        <taxon>Bacillati</taxon>
        <taxon>Actinomycetota</taxon>
        <taxon>Actinomycetes</taxon>
        <taxon>Micromonosporales</taxon>
        <taxon>Micromonosporaceae</taxon>
        <taxon>Micromonospora</taxon>
    </lineage>
</organism>
<reference evidence="1 2" key="1">
    <citation type="submission" date="2018-05" db="EMBL/GenBank/DDBJ databases">
        <title>Micromonospora from Atacama Desert.</title>
        <authorList>
            <person name="Carro L."/>
            <person name="Goodfellow M."/>
            <person name="Klenk H.-P."/>
        </authorList>
    </citation>
    <scope>NUCLEOTIDE SEQUENCE [LARGE SCALE GENOMIC DNA]</scope>
    <source>
        <strain evidence="1 2">LB41</strain>
    </source>
</reference>
<keyword evidence="1" id="KW-0808">Transferase</keyword>
<gene>
    <name evidence="1" type="ORF">DLJ60_12750</name>
</gene>
<keyword evidence="2" id="KW-1185">Reference proteome</keyword>
<dbReference type="Proteomes" id="UP000274694">
    <property type="component" value="Unassembled WGS sequence"/>
</dbReference>
<sequence length="300" mass="34416">MTIFVAIASYRDRELVPTVLDCLAKATRPQDVRVAVCWQHLGDEDISAIRDLPGVDVQEYDARDSRGACWARDQTFQRYRGEDWLLQVDSHTRFAPDWDTRLIRMARETGAAKPVLTAYPASYEPEREFTGDGVPAEIVVTDWTAFGIPVFGQRPIEGAAPGVPPKPALFLAAGFLFAPGSFAVEVPYDPGIYFHGEEITLALRAYTWGYDLFHPTEVLAWHYYIRQDKPRHWSDHVESDWARYEELSRRRVLYMLHTPPVDRLGIGPVRTLRQFVEHTGCNFTRRTWTDMLAQELVLLF</sequence>
<dbReference type="Pfam" id="PF11397">
    <property type="entry name" value="GlcNAc"/>
    <property type="match status" value="2"/>
</dbReference>
<dbReference type="InterPro" id="IPR029044">
    <property type="entry name" value="Nucleotide-diphossugar_trans"/>
</dbReference>
<dbReference type="EMBL" id="QGTA01000176">
    <property type="protein sequence ID" value="RQW93062.1"/>
    <property type="molecule type" value="Genomic_DNA"/>
</dbReference>
<evidence type="ECO:0000313" key="2">
    <source>
        <dbReference type="Proteomes" id="UP000274694"/>
    </source>
</evidence>
<keyword evidence="1" id="KW-0328">Glycosyltransferase</keyword>
<dbReference type="PANTHER" id="PTHR34496:SF10">
    <property type="entry name" value="GLCNAC TRANSFERASE"/>
    <property type="match status" value="1"/>
</dbReference>
<evidence type="ECO:0000313" key="1">
    <source>
        <dbReference type="EMBL" id="RQW93062.1"/>
    </source>
</evidence>
<dbReference type="SUPFAM" id="SSF53448">
    <property type="entry name" value="Nucleotide-diphospho-sugar transferases"/>
    <property type="match status" value="1"/>
</dbReference>
<dbReference type="PANTHER" id="PTHR34496">
    <property type="entry name" value="GLCNAC TRANSFERASE-RELATED"/>
    <property type="match status" value="1"/>
</dbReference>
<protein>
    <submittedName>
        <fullName evidence="1">N-acetylglucosaminyltransferase</fullName>
    </submittedName>
</protein>
<dbReference type="GO" id="GO:0016757">
    <property type="term" value="F:glycosyltransferase activity"/>
    <property type="evidence" value="ECO:0007669"/>
    <property type="project" value="UniProtKB-KW"/>
</dbReference>
<dbReference type="RefSeq" id="WP_069090092.1">
    <property type="nucleotide sequence ID" value="NZ_JBNCOA010000011.1"/>
</dbReference>